<dbReference type="InterPro" id="IPR050413">
    <property type="entry name" value="TCR_beta_variable"/>
</dbReference>
<dbReference type="PANTHER" id="PTHR23268:SF28">
    <property type="entry name" value="T CELL RECEPTOR BETA VARIABLE 19"/>
    <property type="match status" value="1"/>
</dbReference>
<keyword evidence="4" id="KW-1185">Reference proteome</keyword>
<dbReference type="CDD" id="cd00099">
    <property type="entry name" value="IgV"/>
    <property type="match status" value="1"/>
</dbReference>
<dbReference type="Gene3D" id="2.60.40.10">
    <property type="entry name" value="Immunoglobulins"/>
    <property type="match status" value="1"/>
</dbReference>
<organism evidence="3 4">
    <name type="scientific">Sinocyclocheilus rhinocerous</name>
    <dbReference type="NCBI Taxonomy" id="307959"/>
    <lineage>
        <taxon>Eukaryota</taxon>
        <taxon>Metazoa</taxon>
        <taxon>Chordata</taxon>
        <taxon>Craniata</taxon>
        <taxon>Vertebrata</taxon>
        <taxon>Euteleostomi</taxon>
        <taxon>Actinopterygii</taxon>
        <taxon>Neopterygii</taxon>
        <taxon>Teleostei</taxon>
        <taxon>Ostariophysi</taxon>
        <taxon>Cypriniformes</taxon>
        <taxon>Cyprinidae</taxon>
        <taxon>Cyprininae</taxon>
        <taxon>Sinocyclocheilus</taxon>
    </lineage>
</organism>
<dbReference type="InterPro" id="IPR036179">
    <property type="entry name" value="Ig-like_dom_sf"/>
</dbReference>
<dbReference type="GO" id="GO:0005886">
    <property type="term" value="C:plasma membrane"/>
    <property type="evidence" value="ECO:0007669"/>
    <property type="project" value="TreeGrafter"/>
</dbReference>
<reference evidence="3" key="2">
    <citation type="submission" date="2025-09" db="UniProtKB">
        <authorList>
            <consortium name="Ensembl"/>
        </authorList>
    </citation>
    <scope>IDENTIFICATION</scope>
</reference>
<dbReference type="AlphaFoldDB" id="A0A673HH75"/>
<dbReference type="SUPFAM" id="SSF48726">
    <property type="entry name" value="Immunoglobulin"/>
    <property type="match status" value="1"/>
</dbReference>
<reference evidence="3" key="1">
    <citation type="submission" date="2025-08" db="UniProtKB">
        <authorList>
            <consortium name="Ensembl"/>
        </authorList>
    </citation>
    <scope>IDENTIFICATION</scope>
</reference>
<protein>
    <recommendedName>
        <fullName evidence="2">Ig-like domain-containing protein</fullName>
    </recommendedName>
</protein>
<dbReference type="PANTHER" id="PTHR23268">
    <property type="entry name" value="T-CELL RECEPTOR BETA CHAIN"/>
    <property type="match status" value="1"/>
</dbReference>
<evidence type="ECO:0000313" key="4">
    <source>
        <dbReference type="Proteomes" id="UP000472270"/>
    </source>
</evidence>
<evidence type="ECO:0000313" key="3">
    <source>
        <dbReference type="Ensembl" id="ENSSRHP00000025306.1"/>
    </source>
</evidence>
<evidence type="ECO:0000259" key="2">
    <source>
        <dbReference type="PROSITE" id="PS50835"/>
    </source>
</evidence>
<accession>A0A673HH75</accession>
<feature type="domain" description="Ig-like" evidence="2">
    <location>
        <begin position="23"/>
        <end position="121"/>
    </location>
</feature>
<dbReference type="PROSITE" id="PS50835">
    <property type="entry name" value="IG_LIKE"/>
    <property type="match status" value="1"/>
</dbReference>
<evidence type="ECO:0000256" key="1">
    <source>
        <dbReference type="ARBA" id="ARBA00022859"/>
    </source>
</evidence>
<dbReference type="InterPro" id="IPR013783">
    <property type="entry name" value="Ig-like_fold"/>
</dbReference>
<dbReference type="GO" id="GO:0002376">
    <property type="term" value="P:immune system process"/>
    <property type="evidence" value="ECO:0007669"/>
    <property type="project" value="UniProtKB-KW"/>
</dbReference>
<dbReference type="Proteomes" id="UP000472270">
    <property type="component" value="Unassembled WGS sequence"/>
</dbReference>
<sequence length="121" mass="13561">LDSAGCYEKNNQLGLSYWESLSDKVHQMPKDMLVKTQDPVTLTCSHTISNYYTILWYKQVMGDVALNLIGYVRFTEPSTESQYTNLFIIKGDGAKSSTLEFKPNASGSFVTYYCAASEAQC</sequence>
<dbReference type="GO" id="GO:0007166">
    <property type="term" value="P:cell surface receptor signaling pathway"/>
    <property type="evidence" value="ECO:0007669"/>
    <property type="project" value="TreeGrafter"/>
</dbReference>
<name>A0A673HH75_9TELE</name>
<dbReference type="InterPro" id="IPR007110">
    <property type="entry name" value="Ig-like_dom"/>
</dbReference>
<keyword evidence="1" id="KW-0391">Immunity</keyword>
<dbReference type="Ensembl" id="ENSSRHT00000026070.1">
    <property type="protein sequence ID" value="ENSSRHP00000025306.1"/>
    <property type="gene ID" value="ENSSRHG00000013286.1"/>
</dbReference>
<proteinExistence type="predicted"/>